<protein>
    <submittedName>
        <fullName evidence="1">Uncharacterized protein</fullName>
    </submittedName>
</protein>
<reference evidence="1" key="1">
    <citation type="submission" date="2020-04" db="EMBL/GenBank/DDBJ databases">
        <title>Genome Assembly and Annotation of Botryosphaeria dothidea sdau 11-99, a Latent Pathogen of Apple Fruit Ring Rot in China.</title>
        <authorList>
            <person name="Yu C."/>
            <person name="Diao Y."/>
            <person name="Lu Q."/>
            <person name="Zhao J."/>
            <person name="Cui S."/>
            <person name="Peng C."/>
            <person name="He B."/>
            <person name="Liu H."/>
        </authorList>
    </citation>
    <scope>NUCLEOTIDE SEQUENCE [LARGE SCALE GENOMIC DNA]</scope>
    <source>
        <strain evidence="1">Sdau11-99</strain>
    </source>
</reference>
<dbReference type="EMBL" id="WWBZ02000062">
    <property type="protein sequence ID" value="KAF4303313.1"/>
    <property type="molecule type" value="Genomic_DNA"/>
</dbReference>
<organism evidence="1 2">
    <name type="scientific">Botryosphaeria dothidea</name>
    <dbReference type="NCBI Taxonomy" id="55169"/>
    <lineage>
        <taxon>Eukaryota</taxon>
        <taxon>Fungi</taxon>
        <taxon>Dikarya</taxon>
        <taxon>Ascomycota</taxon>
        <taxon>Pezizomycotina</taxon>
        <taxon>Dothideomycetes</taxon>
        <taxon>Dothideomycetes incertae sedis</taxon>
        <taxon>Botryosphaeriales</taxon>
        <taxon>Botryosphaeriaceae</taxon>
        <taxon>Botryosphaeria</taxon>
    </lineage>
</organism>
<dbReference type="AlphaFoldDB" id="A0A8H4N164"/>
<sequence>MPSDAKSSTDDLPPKDTVPRLLELFRRYSKDIPSFETNFEEDEPFHPLESPVSVATYEAFHASLKYGDELFGWLHDKANYNYYHSRKLLSFVRESNIQRHIASQLTTLIYEKLTAIEARHPARARKHLTELVWGWAAHCSVSYRRHGGPGHISPSCQWRTPHAGLRLPYVVLDICDADSAVSEEIALRAKFVLRRQRGAIGYYVRLEIEPREARSAWITVWRFRGRSRKVVSSRVPRKKILHEDGSVAEGGLAMILHEFLWAGSQGHYRTDEVVALGDAVMKERVFLEYNEIADMRAEAREDMLETREWHRQGRPGLDE</sequence>
<keyword evidence="2" id="KW-1185">Reference proteome</keyword>
<evidence type="ECO:0000313" key="2">
    <source>
        <dbReference type="Proteomes" id="UP000572817"/>
    </source>
</evidence>
<name>A0A8H4N164_9PEZI</name>
<dbReference type="Proteomes" id="UP000572817">
    <property type="component" value="Unassembled WGS sequence"/>
</dbReference>
<proteinExistence type="predicted"/>
<accession>A0A8H4N164</accession>
<gene>
    <name evidence="1" type="ORF">GTA08_BOTSDO08944</name>
</gene>
<evidence type="ECO:0000313" key="1">
    <source>
        <dbReference type="EMBL" id="KAF4303313.1"/>
    </source>
</evidence>
<comment type="caution">
    <text evidence="1">The sequence shown here is derived from an EMBL/GenBank/DDBJ whole genome shotgun (WGS) entry which is preliminary data.</text>
</comment>